<dbReference type="SMART" id="SM00382">
    <property type="entry name" value="AAA"/>
    <property type="match status" value="1"/>
</dbReference>
<reference evidence="10" key="1">
    <citation type="submission" date="2023-07" db="EMBL/GenBank/DDBJ databases">
        <title>Genomic Encyclopedia of Type Strains, Phase IV (KMG-IV): sequencing the most valuable type-strain genomes for metagenomic binning, comparative biology and taxonomic classification.</title>
        <authorList>
            <person name="Goeker M."/>
        </authorList>
    </citation>
    <scope>NUCLEOTIDE SEQUENCE</scope>
    <source>
        <strain evidence="10">DSM 19659</strain>
    </source>
</reference>
<dbReference type="GO" id="GO:0043565">
    <property type="term" value="F:sequence-specific DNA binding"/>
    <property type="evidence" value="ECO:0007669"/>
    <property type="project" value="InterPro"/>
</dbReference>
<dbReference type="InterPro" id="IPR027417">
    <property type="entry name" value="P-loop_NTPase"/>
</dbReference>
<comment type="function">
    <text evidence="6">May play the central regulatory role in sporulation. It may be an element of the effector pathway responsible for the activation of sporulation genes in response to nutritional stress. Spo0A may act in concert with spo0H (a sigma factor) to control the expression of some genes that are critical to the sporulation process.</text>
</comment>
<dbReference type="PRINTS" id="PR01590">
    <property type="entry name" value="HTHFIS"/>
</dbReference>
<evidence type="ECO:0000313" key="11">
    <source>
        <dbReference type="Proteomes" id="UP001241537"/>
    </source>
</evidence>
<proteinExistence type="predicted"/>
<keyword evidence="4" id="KW-0805">Transcription regulation</keyword>
<dbReference type="Pfam" id="PF00072">
    <property type="entry name" value="Response_reg"/>
    <property type="match status" value="1"/>
</dbReference>
<evidence type="ECO:0000256" key="1">
    <source>
        <dbReference type="ARBA" id="ARBA00018672"/>
    </source>
</evidence>
<sequence>MNYRLLIIDDELLIRMSLESGMTDLGYQVKSAENIREGLALAESFHPSAILLDNRLGNDSGLAHVAELRRLDEDMMIILMTAYGSVLQAVEAMKLGVSHYIQKPFDLEEVDLVIRRGMEQLSSRRSLEVMKLRPKRLLGVSPAMQHIRENIQLLAENDNVDILICGETGTGKEVVVNTIHDKSSRANQPLVKINCGAIPEQLLESELFGYEKGAFTGAAKTKKGLMELANGGTVFLDEIGELPLAMQAKLLTFLEDRRFKRVGGLQDIEVNVRIAAATNRDLEQEVREGRFREDLFYRLNVMQIRIPPLRERTEDIPLLCQFYLEHFNHKFNKTLSSVAPEFLTQLKNYYWKGNVRELRNVMERCALFSRGDVLTGRESGLPSSPAPLPSDTATVRGYPLKDLSKAPIDLRQEVESFERAYIDKALELADGNLSRAAQLLGCTRFTLRRRLGAENSEE</sequence>
<dbReference type="Pfam" id="PF00158">
    <property type="entry name" value="Sigma54_activat"/>
    <property type="match status" value="1"/>
</dbReference>
<dbReference type="CDD" id="cd00009">
    <property type="entry name" value="AAA"/>
    <property type="match status" value="1"/>
</dbReference>
<evidence type="ECO:0000256" key="4">
    <source>
        <dbReference type="ARBA" id="ARBA00023015"/>
    </source>
</evidence>
<dbReference type="Pfam" id="PF25601">
    <property type="entry name" value="AAA_lid_14"/>
    <property type="match status" value="1"/>
</dbReference>
<keyword evidence="2" id="KW-0547">Nucleotide-binding</keyword>
<dbReference type="EMBL" id="JAUSTO010000003">
    <property type="protein sequence ID" value="MDQ0152054.1"/>
    <property type="molecule type" value="Genomic_DNA"/>
</dbReference>
<dbReference type="GO" id="GO:0006355">
    <property type="term" value="P:regulation of DNA-templated transcription"/>
    <property type="evidence" value="ECO:0007669"/>
    <property type="project" value="InterPro"/>
</dbReference>
<dbReference type="Gene3D" id="1.10.8.60">
    <property type="match status" value="1"/>
</dbReference>
<dbReference type="InterPro" id="IPR002078">
    <property type="entry name" value="Sigma_54_int"/>
</dbReference>
<dbReference type="PANTHER" id="PTHR32071:SF99">
    <property type="entry name" value="TRANSCRIPTIONAL REGULATORY PROTEIN"/>
    <property type="match status" value="1"/>
</dbReference>
<keyword evidence="5" id="KW-0804">Transcription</keyword>
<dbReference type="PROSITE" id="PS00675">
    <property type="entry name" value="SIGMA54_INTERACT_1"/>
    <property type="match status" value="1"/>
</dbReference>
<dbReference type="GO" id="GO:0005524">
    <property type="term" value="F:ATP binding"/>
    <property type="evidence" value="ECO:0007669"/>
    <property type="project" value="UniProtKB-KW"/>
</dbReference>
<dbReference type="Gene3D" id="3.40.50.2300">
    <property type="match status" value="1"/>
</dbReference>
<dbReference type="InterPro" id="IPR001789">
    <property type="entry name" value="Sig_transdc_resp-reg_receiver"/>
</dbReference>
<name>A0AAE3V964_9FIRM</name>
<dbReference type="SUPFAM" id="SSF46689">
    <property type="entry name" value="Homeodomain-like"/>
    <property type="match status" value="1"/>
</dbReference>
<evidence type="ECO:0000259" key="8">
    <source>
        <dbReference type="PROSITE" id="PS50045"/>
    </source>
</evidence>
<keyword evidence="11" id="KW-1185">Reference proteome</keyword>
<organism evidence="10 11">
    <name type="scientific">Moryella indoligenes</name>
    <dbReference type="NCBI Taxonomy" id="371674"/>
    <lineage>
        <taxon>Bacteria</taxon>
        <taxon>Bacillati</taxon>
        <taxon>Bacillota</taxon>
        <taxon>Clostridia</taxon>
        <taxon>Lachnospirales</taxon>
        <taxon>Lachnospiraceae</taxon>
        <taxon>Moryella</taxon>
    </lineage>
</organism>
<keyword evidence="7" id="KW-0597">Phosphoprotein</keyword>
<dbReference type="Gene3D" id="1.10.10.60">
    <property type="entry name" value="Homeodomain-like"/>
    <property type="match status" value="1"/>
</dbReference>
<feature type="domain" description="Sigma-54 factor interaction" evidence="8">
    <location>
        <begin position="137"/>
        <end position="367"/>
    </location>
</feature>
<evidence type="ECO:0000256" key="5">
    <source>
        <dbReference type="ARBA" id="ARBA00023163"/>
    </source>
</evidence>
<dbReference type="Gene3D" id="3.40.50.300">
    <property type="entry name" value="P-loop containing nucleotide triphosphate hydrolases"/>
    <property type="match status" value="1"/>
</dbReference>
<accession>A0AAE3V964</accession>
<dbReference type="InterPro" id="IPR025943">
    <property type="entry name" value="Sigma_54_int_dom_ATP-bd_2"/>
</dbReference>
<dbReference type="SUPFAM" id="SSF52540">
    <property type="entry name" value="P-loop containing nucleoside triphosphate hydrolases"/>
    <property type="match status" value="1"/>
</dbReference>
<evidence type="ECO:0000256" key="3">
    <source>
        <dbReference type="ARBA" id="ARBA00022840"/>
    </source>
</evidence>
<keyword evidence="3" id="KW-0067">ATP-binding</keyword>
<dbReference type="InterPro" id="IPR058031">
    <property type="entry name" value="AAA_lid_NorR"/>
</dbReference>
<dbReference type="InterPro" id="IPR002197">
    <property type="entry name" value="HTH_Fis"/>
</dbReference>
<dbReference type="Proteomes" id="UP001241537">
    <property type="component" value="Unassembled WGS sequence"/>
</dbReference>
<dbReference type="PROSITE" id="PS50110">
    <property type="entry name" value="RESPONSE_REGULATORY"/>
    <property type="match status" value="1"/>
</dbReference>
<dbReference type="PROSITE" id="PS00676">
    <property type="entry name" value="SIGMA54_INTERACT_2"/>
    <property type="match status" value="1"/>
</dbReference>
<dbReference type="RefSeq" id="WP_307253307.1">
    <property type="nucleotide sequence ID" value="NZ_JAUSTO010000003.1"/>
</dbReference>
<dbReference type="SUPFAM" id="SSF52172">
    <property type="entry name" value="CheY-like"/>
    <property type="match status" value="1"/>
</dbReference>
<dbReference type="PANTHER" id="PTHR32071">
    <property type="entry name" value="TRANSCRIPTIONAL REGULATORY PROTEIN"/>
    <property type="match status" value="1"/>
</dbReference>
<dbReference type="InterPro" id="IPR011006">
    <property type="entry name" value="CheY-like_superfamily"/>
</dbReference>
<feature type="modified residue" description="4-aspartylphosphate" evidence="7">
    <location>
        <position position="53"/>
    </location>
</feature>
<dbReference type="InterPro" id="IPR003593">
    <property type="entry name" value="AAA+_ATPase"/>
</dbReference>
<dbReference type="SMART" id="SM00448">
    <property type="entry name" value="REC"/>
    <property type="match status" value="1"/>
</dbReference>
<dbReference type="GO" id="GO:0000160">
    <property type="term" value="P:phosphorelay signal transduction system"/>
    <property type="evidence" value="ECO:0007669"/>
    <property type="project" value="InterPro"/>
</dbReference>
<evidence type="ECO:0000256" key="6">
    <source>
        <dbReference type="ARBA" id="ARBA00024867"/>
    </source>
</evidence>
<gene>
    <name evidence="10" type="ORF">J2S20_000736</name>
</gene>
<evidence type="ECO:0000313" key="10">
    <source>
        <dbReference type="EMBL" id="MDQ0152054.1"/>
    </source>
</evidence>
<dbReference type="InterPro" id="IPR025662">
    <property type="entry name" value="Sigma_54_int_dom_ATP-bd_1"/>
</dbReference>
<protein>
    <recommendedName>
        <fullName evidence="1">Stage 0 sporulation protein A homolog</fullName>
    </recommendedName>
</protein>
<evidence type="ECO:0000256" key="7">
    <source>
        <dbReference type="PROSITE-ProRule" id="PRU00169"/>
    </source>
</evidence>
<dbReference type="FunFam" id="3.40.50.300:FF:000006">
    <property type="entry name" value="DNA-binding transcriptional regulator NtrC"/>
    <property type="match status" value="1"/>
</dbReference>
<comment type="caution">
    <text evidence="10">The sequence shown here is derived from an EMBL/GenBank/DDBJ whole genome shotgun (WGS) entry which is preliminary data.</text>
</comment>
<dbReference type="PROSITE" id="PS50045">
    <property type="entry name" value="SIGMA54_INTERACT_4"/>
    <property type="match status" value="1"/>
</dbReference>
<evidence type="ECO:0000259" key="9">
    <source>
        <dbReference type="PROSITE" id="PS50110"/>
    </source>
</evidence>
<evidence type="ECO:0000256" key="2">
    <source>
        <dbReference type="ARBA" id="ARBA00022741"/>
    </source>
</evidence>
<dbReference type="Pfam" id="PF02954">
    <property type="entry name" value="HTH_8"/>
    <property type="match status" value="1"/>
</dbReference>
<dbReference type="AlphaFoldDB" id="A0AAE3V964"/>
<dbReference type="InterPro" id="IPR009057">
    <property type="entry name" value="Homeodomain-like_sf"/>
</dbReference>
<feature type="domain" description="Response regulatory" evidence="9">
    <location>
        <begin position="4"/>
        <end position="118"/>
    </location>
</feature>